<evidence type="ECO:0000256" key="4">
    <source>
        <dbReference type="ARBA" id="ARBA00022729"/>
    </source>
</evidence>
<evidence type="ECO:0000256" key="2">
    <source>
        <dbReference type="ARBA" id="ARBA00005679"/>
    </source>
</evidence>
<proteinExistence type="inferred from homology"/>
<dbReference type="EMBL" id="DS469711">
    <property type="protein sequence ID" value="EDO35014.1"/>
    <property type="molecule type" value="Genomic_DNA"/>
</dbReference>
<dbReference type="PANTHER" id="PTHR13234">
    <property type="entry name" value="GAMMA-INTERFERON INDUCIBLE LYSOSOMAL THIOL REDUCTASE GILT"/>
    <property type="match status" value="1"/>
</dbReference>
<evidence type="ECO:0008006" key="9">
    <source>
        <dbReference type="Google" id="ProtNLM"/>
    </source>
</evidence>
<dbReference type="HOGENOM" id="CLU_066886_2_1_1"/>
<keyword evidence="5" id="KW-0325">Glycoprotein</keyword>
<gene>
    <name evidence="7" type="ORF">NEMVEDRAFT_v1g246231</name>
</gene>
<comment type="subcellular location">
    <subcellularLocation>
        <location evidence="1">Secreted</location>
    </subcellularLocation>
</comment>
<keyword evidence="8" id="KW-1185">Reference proteome</keyword>
<feature type="signal peptide" evidence="6">
    <location>
        <begin position="1"/>
        <end position="23"/>
    </location>
</feature>
<evidence type="ECO:0000313" key="8">
    <source>
        <dbReference type="Proteomes" id="UP000001593"/>
    </source>
</evidence>
<dbReference type="PhylomeDB" id="A7SMR3"/>
<reference evidence="7 8" key="1">
    <citation type="journal article" date="2007" name="Science">
        <title>Sea anemone genome reveals ancestral eumetazoan gene repertoire and genomic organization.</title>
        <authorList>
            <person name="Putnam N.H."/>
            <person name="Srivastava M."/>
            <person name="Hellsten U."/>
            <person name="Dirks B."/>
            <person name="Chapman J."/>
            <person name="Salamov A."/>
            <person name="Terry A."/>
            <person name="Shapiro H."/>
            <person name="Lindquist E."/>
            <person name="Kapitonov V.V."/>
            <person name="Jurka J."/>
            <person name="Genikhovich G."/>
            <person name="Grigoriev I.V."/>
            <person name="Lucas S.M."/>
            <person name="Steele R.E."/>
            <person name="Finnerty J.R."/>
            <person name="Technau U."/>
            <person name="Martindale M.Q."/>
            <person name="Rokhsar D.S."/>
        </authorList>
    </citation>
    <scope>NUCLEOTIDE SEQUENCE [LARGE SCALE GENOMIC DNA]</scope>
    <source>
        <strain evidence="8">CH2 X CH6</strain>
    </source>
</reference>
<dbReference type="eggNOG" id="KOG3160">
    <property type="taxonomic scope" value="Eukaryota"/>
</dbReference>
<dbReference type="Proteomes" id="UP000001593">
    <property type="component" value="Unassembled WGS sequence"/>
</dbReference>
<dbReference type="InParanoid" id="A7SMR3"/>
<evidence type="ECO:0000256" key="1">
    <source>
        <dbReference type="ARBA" id="ARBA00004613"/>
    </source>
</evidence>
<comment type="similarity">
    <text evidence="2">Belongs to the GILT family.</text>
</comment>
<accession>A7SMR3</accession>
<dbReference type="Pfam" id="PF03227">
    <property type="entry name" value="GILT"/>
    <property type="match status" value="1"/>
</dbReference>
<dbReference type="OMA" id="CQLYKGV"/>
<organism evidence="7 8">
    <name type="scientific">Nematostella vectensis</name>
    <name type="common">Starlet sea anemone</name>
    <dbReference type="NCBI Taxonomy" id="45351"/>
    <lineage>
        <taxon>Eukaryota</taxon>
        <taxon>Metazoa</taxon>
        <taxon>Cnidaria</taxon>
        <taxon>Anthozoa</taxon>
        <taxon>Hexacorallia</taxon>
        <taxon>Actiniaria</taxon>
        <taxon>Edwardsiidae</taxon>
        <taxon>Nematostella</taxon>
    </lineage>
</organism>
<dbReference type="STRING" id="45351.A7SMR3"/>
<keyword evidence="3" id="KW-0964">Secreted</keyword>
<evidence type="ECO:0000256" key="6">
    <source>
        <dbReference type="SAM" id="SignalP"/>
    </source>
</evidence>
<evidence type="ECO:0000256" key="3">
    <source>
        <dbReference type="ARBA" id="ARBA00022525"/>
    </source>
</evidence>
<dbReference type="OrthoDB" id="958254at2759"/>
<dbReference type="GO" id="GO:0016671">
    <property type="term" value="F:oxidoreductase activity, acting on a sulfur group of donors, disulfide as acceptor"/>
    <property type="evidence" value="ECO:0007669"/>
    <property type="project" value="InterPro"/>
</dbReference>
<dbReference type="GO" id="GO:0016491">
    <property type="term" value="F:oxidoreductase activity"/>
    <property type="evidence" value="ECO:0000318"/>
    <property type="project" value="GO_Central"/>
</dbReference>
<evidence type="ECO:0000256" key="5">
    <source>
        <dbReference type="ARBA" id="ARBA00023180"/>
    </source>
</evidence>
<sequence length="224" mass="25062">MAYVNAVFAVALIAGVFPVYSQAAPKVSIALYYESLCPGCRAFISDQLYPTYQKIGEIMDITLVPYGNAQQYKYGNKWVFSCQHGQGECEGNIIESCAINILQNLTTYFPFIHCFEQYISSSNPSSTARYCAQLLRIDYTPIDKCASGPQGNQFEHDMGVKTEALEPQHQFVPWVTMNGKHTEEIQNEATTELLKLVCDSYQGAKPAACTRTQALRSYKDDTKN</sequence>
<dbReference type="AlphaFoldDB" id="A7SMR3"/>
<dbReference type="GO" id="GO:0005576">
    <property type="term" value="C:extracellular region"/>
    <property type="evidence" value="ECO:0007669"/>
    <property type="project" value="UniProtKB-SubCell"/>
</dbReference>
<dbReference type="KEGG" id="nve:5506420"/>
<dbReference type="InterPro" id="IPR004911">
    <property type="entry name" value="Interferon-induced_GILT"/>
</dbReference>
<keyword evidence="4 6" id="KW-0732">Signal</keyword>
<dbReference type="PANTHER" id="PTHR13234:SF8">
    <property type="entry name" value="GAMMA-INTERFERON-INDUCIBLE LYSOSOMAL THIOL REDUCTASE"/>
    <property type="match status" value="1"/>
</dbReference>
<evidence type="ECO:0000313" key="7">
    <source>
        <dbReference type="EMBL" id="EDO35014.1"/>
    </source>
</evidence>
<name>A7SMR3_NEMVE</name>
<protein>
    <recommendedName>
        <fullName evidence="9">Gamma-interferon-inducible lysosomal thiol reductase</fullName>
    </recommendedName>
</protein>
<feature type="chain" id="PRO_5002712950" description="Gamma-interferon-inducible lysosomal thiol reductase" evidence="6">
    <location>
        <begin position="24"/>
        <end position="224"/>
    </location>
</feature>